<dbReference type="InterPro" id="IPR027463">
    <property type="entry name" value="AcrB_DN_DC_subdom"/>
</dbReference>
<reference evidence="2 3" key="1">
    <citation type="journal article" date="2014" name="PLoS ONE">
        <title>The first complete genome sequence of the class fimbriimonadia in the phylum armatimonadetes.</title>
        <authorList>
            <person name="Hu Z.Y."/>
            <person name="Wang Y.Z."/>
            <person name="Im W.T."/>
            <person name="Wang S.Y."/>
            <person name="Zhao G.P."/>
            <person name="Zheng H.J."/>
            <person name="Quan Z.X."/>
        </authorList>
    </citation>
    <scope>NUCLEOTIDE SEQUENCE [LARGE SCALE GENOMIC DNA]</scope>
    <source>
        <strain evidence="2">Gsoil 348</strain>
    </source>
</reference>
<organism evidence="2 3">
    <name type="scientific">Fimbriimonas ginsengisoli Gsoil 348</name>
    <dbReference type="NCBI Taxonomy" id="661478"/>
    <lineage>
        <taxon>Bacteria</taxon>
        <taxon>Bacillati</taxon>
        <taxon>Armatimonadota</taxon>
        <taxon>Fimbriimonadia</taxon>
        <taxon>Fimbriimonadales</taxon>
        <taxon>Fimbriimonadaceae</taxon>
        <taxon>Fimbriimonas</taxon>
    </lineage>
</organism>
<keyword evidence="1" id="KW-0812">Transmembrane</keyword>
<name>A0A068NX72_FIMGI</name>
<dbReference type="Gene3D" id="1.20.1640.10">
    <property type="entry name" value="Multidrug efflux transporter AcrB transmembrane domain"/>
    <property type="match status" value="2"/>
</dbReference>
<dbReference type="Gene3D" id="3.30.2090.10">
    <property type="entry name" value="Multidrug efflux transporter AcrB TolC docking domain, DN and DC subdomains"/>
    <property type="match status" value="2"/>
</dbReference>
<dbReference type="HOGENOM" id="CLU_002755_1_2_0"/>
<feature type="transmembrane region" description="Helical" evidence="1">
    <location>
        <begin position="519"/>
        <end position="539"/>
    </location>
</feature>
<dbReference type="AlphaFoldDB" id="A0A068NX72"/>
<dbReference type="GO" id="GO:0005886">
    <property type="term" value="C:plasma membrane"/>
    <property type="evidence" value="ECO:0007669"/>
    <property type="project" value="TreeGrafter"/>
</dbReference>
<dbReference type="OrthoDB" id="9758297at2"/>
<dbReference type="Gene3D" id="3.30.70.1440">
    <property type="entry name" value="Multidrug efflux transporter AcrB pore domain"/>
    <property type="match status" value="1"/>
</dbReference>
<dbReference type="PRINTS" id="PR00702">
    <property type="entry name" value="ACRIFLAVINRP"/>
</dbReference>
<dbReference type="Gene3D" id="3.30.70.1430">
    <property type="entry name" value="Multidrug efflux transporter AcrB pore domain"/>
    <property type="match status" value="2"/>
</dbReference>
<feature type="transmembrane region" description="Helical" evidence="1">
    <location>
        <begin position="332"/>
        <end position="351"/>
    </location>
</feature>
<dbReference type="RefSeq" id="WP_025225239.1">
    <property type="nucleotide sequence ID" value="NZ_CP007139.1"/>
</dbReference>
<dbReference type="InterPro" id="IPR001036">
    <property type="entry name" value="Acrflvin-R"/>
</dbReference>
<dbReference type="PANTHER" id="PTHR32063:SF0">
    <property type="entry name" value="SWARMING MOTILITY PROTEIN SWRC"/>
    <property type="match status" value="1"/>
</dbReference>
<proteinExistence type="predicted"/>
<feature type="transmembrane region" description="Helical" evidence="1">
    <location>
        <begin position="387"/>
        <end position="409"/>
    </location>
</feature>
<dbReference type="EMBL" id="CP007139">
    <property type="protein sequence ID" value="AIE86224.1"/>
    <property type="molecule type" value="Genomic_DNA"/>
</dbReference>
<feature type="transmembrane region" description="Helical" evidence="1">
    <location>
        <begin position="978"/>
        <end position="1002"/>
    </location>
</feature>
<accession>A0A068NX72</accession>
<keyword evidence="1" id="KW-0472">Membrane</keyword>
<feature type="transmembrane region" description="Helical" evidence="1">
    <location>
        <begin position="901"/>
        <end position="922"/>
    </location>
</feature>
<feature type="transmembrane region" description="Helical" evidence="1">
    <location>
        <begin position="876"/>
        <end position="895"/>
    </location>
</feature>
<dbReference type="eggNOG" id="COG0841">
    <property type="taxonomic scope" value="Bacteria"/>
</dbReference>
<feature type="transmembrane region" description="Helical" evidence="1">
    <location>
        <begin position="456"/>
        <end position="479"/>
    </location>
</feature>
<keyword evidence="3" id="KW-1185">Reference proteome</keyword>
<evidence type="ECO:0000313" key="2">
    <source>
        <dbReference type="EMBL" id="AIE86224.1"/>
    </source>
</evidence>
<dbReference type="Pfam" id="PF00873">
    <property type="entry name" value="ACR_tran"/>
    <property type="match status" value="1"/>
</dbReference>
<feature type="transmembrane region" description="Helical" evidence="1">
    <location>
        <begin position="358"/>
        <end position="375"/>
    </location>
</feature>
<evidence type="ECO:0000313" key="3">
    <source>
        <dbReference type="Proteomes" id="UP000027982"/>
    </source>
</evidence>
<dbReference type="STRING" id="661478.OP10G_2856"/>
<sequence length="1012" mass="108080">MSLSDWAARSIKPILFTVIVLCLMGIFAYRTFPVSILPDVSFPRVVVIASAGERPVQMVEAAITRPLEEALATVPNVHRIRSRTKRGSTEISIDFNWGADILVAEQLVNAKVNEVRPELPADARTETERMNPTIFPVLGLTLDSKGLSPTELYNLATYSVRPRLARVEGVARVVVQGGLAPEVLVEVDPARLRSARLSIVDVTQALTQSNLVAAVGRVDHQFQQFQVLVDGQAVDTEALSRIVVAQRNGAPIELRQIATVRNTAEDRLTVVSANGHESVLINIIRQPTANSVAMADAVKAEMLQLRSSLPPGVKLGIFYDQSILVNDAIQSVGEAVLIGAVLAVVVLLLFLRDLRATLVTAAIIPMTVLVTFLLMRASGLTLNLMTLGALAVGIGLVIDDAIVVVENVFRHLPSEPDLRSAVRAASGEIAKPMISSTLTTVVVFLPLALLEGVAGAFFAALAITLTLALLVSLVLALTVSPSLCAGFLRTTSNHGQTRLYGRVLNGYEKLLRWGVRHRWLVPVAGVGLLAATFFIAKLLGSGFMPEMDEGAFVLDYLTPPGTSLAESDRLLRKVDQILLNTPEVATFSRRTGTELGFAITEPNRGDYAVMLKPHRSRSIDQVIEEVRGQVESGVPGLEVEFIQVLQDLIGDLAGEPAPIDVKLFGENQQELERLGQDLAERLGNVKGLADLKSGVVEAGPDLSLRVDPAKAGRLGLTAQTVSEQAEAALLGTVATQMLRGDRQVPVRVRYPSAIRLDLDAVSNVPITTPGGATVPLGSLGVLEKRLGSTESAREDQRRVVDVTGRLDNVDLGTAIAGVRKVLADKPLPPGVSVVLGGQYQSQTQSFQNLAEVLALAILLVYAVMLFQFGSFRAPTVILLVMPLGLFGAVLALWATKTPLNVSSFMGAIMLVGIVVKNGILLLDRAQEAERAGMSTVEAVVDAGRQRLRPILMTSLTAILGLFPLALGLGAGAEMQKPLAVTVIGGLTFSTLVTLVLGPLLYATFAGKAKTSR</sequence>
<dbReference type="SUPFAM" id="SSF82714">
    <property type="entry name" value="Multidrug efflux transporter AcrB TolC docking domain, DN and DC subdomains"/>
    <property type="match status" value="2"/>
</dbReference>
<dbReference type="KEGG" id="fgi:OP10G_2856"/>
<dbReference type="SUPFAM" id="SSF82866">
    <property type="entry name" value="Multidrug efflux transporter AcrB transmembrane domain"/>
    <property type="match status" value="2"/>
</dbReference>
<protein>
    <submittedName>
        <fullName evidence="2">Cobalt-zinc-cadmium resistance protein CzcA</fullName>
    </submittedName>
</protein>
<evidence type="ECO:0000256" key="1">
    <source>
        <dbReference type="SAM" id="Phobius"/>
    </source>
</evidence>
<dbReference type="PANTHER" id="PTHR32063">
    <property type="match status" value="1"/>
</dbReference>
<feature type="transmembrane region" description="Helical" evidence="1">
    <location>
        <begin position="849"/>
        <end position="869"/>
    </location>
</feature>
<dbReference type="Proteomes" id="UP000027982">
    <property type="component" value="Chromosome"/>
</dbReference>
<dbReference type="SUPFAM" id="SSF82693">
    <property type="entry name" value="Multidrug efflux transporter AcrB pore domain, PN1, PN2, PC1 and PC2 subdomains"/>
    <property type="match status" value="3"/>
</dbReference>
<feature type="transmembrane region" description="Helical" evidence="1">
    <location>
        <begin position="950"/>
        <end position="972"/>
    </location>
</feature>
<dbReference type="Gene3D" id="3.30.70.1320">
    <property type="entry name" value="Multidrug efflux transporter AcrB pore domain like"/>
    <property type="match status" value="1"/>
</dbReference>
<gene>
    <name evidence="2" type="ORF">OP10G_2856</name>
</gene>
<keyword evidence="1" id="KW-1133">Transmembrane helix</keyword>
<dbReference type="GO" id="GO:0042910">
    <property type="term" value="F:xenobiotic transmembrane transporter activity"/>
    <property type="evidence" value="ECO:0007669"/>
    <property type="project" value="TreeGrafter"/>
</dbReference>